<evidence type="ECO:0000313" key="3">
    <source>
        <dbReference type="EMBL" id="MBB3137974.1"/>
    </source>
</evidence>
<comment type="caution">
    <text evidence="4">The sequence shown here is derived from an EMBL/GenBank/DDBJ whole genome shotgun (WGS) entry which is preliminary data.</text>
</comment>
<keyword evidence="6" id="KW-1185">Reference proteome</keyword>
<sequence>MNNVATQVSANINQNQLSEETKKKLAGAKTALQSTFGQVVLAMSSVPRYRSQMLSDLHHLVVDPLINDRIAIAMPKTATGIEPPAIAIWANVSTEVDARISEQAKAGVFPVRLKPEDWKSGDTVWLLDVIAPTRELATMVLTNFHQVAKRADIKIHPMVAHLVDREVLGKLTGSAASAGVNSAEFGNVIN</sequence>
<dbReference type="RefSeq" id="WP_125849101.1">
    <property type="nucleotide sequence ID" value="NZ_JACHXH010000026.1"/>
</dbReference>
<reference evidence="3 6" key="2">
    <citation type="submission" date="2020-08" db="EMBL/GenBank/DDBJ databases">
        <title>Genomic Encyclopedia of Type Strains, Phase III (KMG-III): the genomes of soil and plant-associated and newly described type strains.</title>
        <authorList>
            <person name="Whitman W."/>
        </authorList>
    </citation>
    <scope>NUCLEOTIDE SEQUENCE [LARGE SCALE GENOMIC DNA]</scope>
    <source>
        <strain evidence="3 6">CECT 4113</strain>
    </source>
</reference>
<keyword evidence="2" id="KW-0204">Cytolysis</keyword>
<dbReference type="GO" id="GO:0005737">
    <property type="term" value="C:cytoplasm"/>
    <property type="evidence" value="ECO:0007669"/>
    <property type="project" value="UniProtKB-SubCell"/>
</dbReference>
<dbReference type="OrthoDB" id="5431564at2"/>
<keyword evidence="2 4" id="KW-0808">Transferase</keyword>
<proteinExistence type="inferred from homology"/>
<gene>
    <name evidence="4" type="ORF">EFD55_26780</name>
    <name evidence="3" type="ORF">FHS26_005742</name>
</gene>
<evidence type="ECO:0000256" key="1">
    <source>
        <dbReference type="ARBA" id="ARBA00005686"/>
    </source>
</evidence>
<dbReference type="GO" id="GO:0016746">
    <property type="term" value="F:acyltransferase activity"/>
    <property type="evidence" value="ECO:0007669"/>
    <property type="project" value="UniProtKB-UniRule"/>
</dbReference>
<organism evidence="4 5">
    <name type="scientific">Rhizobium pisi</name>
    <dbReference type="NCBI Taxonomy" id="574561"/>
    <lineage>
        <taxon>Bacteria</taxon>
        <taxon>Pseudomonadati</taxon>
        <taxon>Pseudomonadota</taxon>
        <taxon>Alphaproteobacteria</taxon>
        <taxon>Hyphomicrobiales</taxon>
        <taxon>Rhizobiaceae</taxon>
        <taxon>Rhizobium/Agrobacterium group</taxon>
        <taxon>Rhizobium</taxon>
    </lineage>
</organism>
<dbReference type="EC" id="2.3.1.-" evidence="2"/>
<dbReference type="AlphaFoldDB" id="A0A427MCR0"/>
<protein>
    <recommendedName>
        <fullName evidence="2">RTX toxin-activating lysine-acyltransferase</fullName>
        <ecNumber evidence="2">2.3.1.-</ecNumber>
    </recommendedName>
</protein>
<dbReference type="GO" id="GO:0009404">
    <property type="term" value="P:toxin metabolic process"/>
    <property type="evidence" value="ECO:0007669"/>
    <property type="project" value="UniProtKB-UniRule"/>
</dbReference>
<dbReference type="EMBL" id="RJJT01000023">
    <property type="protein sequence ID" value="RSB65738.1"/>
    <property type="molecule type" value="Genomic_DNA"/>
</dbReference>
<accession>A0A427MCR0</accession>
<dbReference type="Proteomes" id="UP000518315">
    <property type="component" value="Unassembled WGS sequence"/>
</dbReference>
<evidence type="ECO:0000313" key="4">
    <source>
        <dbReference type="EMBL" id="RSB65738.1"/>
    </source>
</evidence>
<comment type="subcellular location">
    <subcellularLocation>
        <location evidence="2">Cytoplasm</location>
    </subcellularLocation>
</comment>
<dbReference type="Proteomes" id="UP000277279">
    <property type="component" value="Unassembled WGS sequence"/>
</dbReference>
<dbReference type="Pfam" id="PF02794">
    <property type="entry name" value="HlyC"/>
    <property type="match status" value="1"/>
</dbReference>
<evidence type="ECO:0000256" key="2">
    <source>
        <dbReference type="RuleBase" id="RU368102"/>
    </source>
</evidence>
<evidence type="ECO:0000313" key="6">
    <source>
        <dbReference type="Proteomes" id="UP000518315"/>
    </source>
</evidence>
<comment type="similarity">
    <text evidence="1 2">Belongs to the RTX toxin acyltransferase family.</text>
</comment>
<evidence type="ECO:0000313" key="5">
    <source>
        <dbReference type="Proteomes" id="UP000277279"/>
    </source>
</evidence>
<dbReference type="EMBL" id="JACHXH010000026">
    <property type="protein sequence ID" value="MBB3137974.1"/>
    <property type="molecule type" value="Genomic_DNA"/>
</dbReference>
<name>A0A427MCR0_9HYPH</name>
<comment type="function">
    <text evidence="2">Involved in fatty acylation of protoxin at internal lysine residues, thereby converting it to the active toxin.</text>
</comment>
<reference evidence="4 5" key="1">
    <citation type="submission" date="2018-11" db="EMBL/GenBank/DDBJ databases">
        <authorList>
            <person name="Huo Y."/>
        </authorList>
    </citation>
    <scope>NUCLEOTIDE SEQUENCE [LARGE SCALE GENOMIC DNA]</scope>
    <source>
        <strain evidence="4 5">DSM 30132</strain>
    </source>
</reference>
<dbReference type="InterPro" id="IPR003996">
    <property type="entry name" value="RTX_toxin-activating_protC_bac"/>
</dbReference>
<dbReference type="GO" id="GO:0031640">
    <property type="term" value="P:killing of cells of another organism"/>
    <property type="evidence" value="ECO:0007669"/>
    <property type="project" value="UniProtKB-KW"/>
</dbReference>
<keyword evidence="2" id="KW-0963">Cytoplasm</keyword>
<keyword evidence="2 4" id="KW-0012">Acyltransferase</keyword>